<name>A0A2R6WY43_MARPO</name>
<dbReference type="InterPro" id="IPR020846">
    <property type="entry name" value="MFS_dom"/>
</dbReference>
<feature type="transmembrane region" description="Helical" evidence="7">
    <location>
        <begin position="424"/>
        <end position="446"/>
    </location>
</feature>
<evidence type="ECO:0000256" key="4">
    <source>
        <dbReference type="ARBA" id="ARBA00022989"/>
    </source>
</evidence>
<dbReference type="SUPFAM" id="SSF103473">
    <property type="entry name" value="MFS general substrate transporter"/>
    <property type="match status" value="1"/>
</dbReference>
<proteinExistence type="inferred from homology"/>
<keyword evidence="11" id="KW-1185">Reference proteome</keyword>
<keyword evidence="5 7" id="KW-0472">Membrane</keyword>
<evidence type="ECO:0000259" key="9">
    <source>
        <dbReference type="PROSITE" id="PS50850"/>
    </source>
</evidence>
<dbReference type="PROSITE" id="PS50850">
    <property type="entry name" value="MFS"/>
    <property type="match status" value="1"/>
</dbReference>
<feature type="signal peptide" evidence="8">
    <location>
        <begin position="1"/>
        <end position="21"/>
    </location>
</feature>
<dbReference type="AlphaFoldDB" id="A0A2R6WY43"/>
<evidence type="ECO:0000313" key="11">
    <source>
        <dbReference type="Proteomes" id="UP000244005"/>
    </source>
</evidence>
<dbReference type="OrthoDB" id="440755at2759"/>
<comment type="similarity">
    <text evidence="6">Belongs to the major facilitator superfamily. Spinster (TC 2.A.1.49) family.</text>
</comment>
<dbReference type="Gene3D" id="1.20.1250.20">
    <property type="entry name" value="MFS general substrate transporter like domains"/>
    <property type="match status" value="2"/>
</dbReference>
<feature type="transmembrane region" description="Helical" evidence="7">
    <location>
        <begin position="337"/>
        <end position="354"/>
    </location>
</feature>
<feature type="transmembrane region" description="Helical" evidence="7">
    <location>
        <begin position="169"/>
        <end position="190"/>
    </location>
</feature>
<sequence>MTNSRLVTLALVNCAALLERADEALLPAVYDEVGRAFQISPSQLGSLTFIRGLVQALASPLAAYLALTHNRIHVVAIGAFGWGLATAAVGLCTTYWQAAIVKVFNGIGLAIVVPAIQSIVADMHEENERGLGFGFLHGTGQLGVMLGGIFATVLAGQGIILGVDGWRLAFFLVAVISIALGFAILSFANVDDNVPHKTQIRLHTFDREKLIDGAEVDVPEEAHSFSELWKGTLRVVKIKTFQVIVAQGVVGQTPWNAMAFFTLWLELLGFRNSQAAFLVALLSVGNMLGSVFGGWIGDVAAKHFPDSGRIMCSQFSAGVGIPLSAILLLIIPQDVAYGWLYGTIFFFMGFLMSWNSPATNWPIFAEIVPAKLHTTVYAVDLAFEKSLAALGTPLVGVLAEQLFGFSTSESQPDAKNAEALAKGVFALVAGPFSVCLVVISFLYWTYPKDRDRARKESADLD</sequence>
<keyword evidence="2" id="KW-0813">Transport</keyword>
<dbReference type="Pfam" id="PF07690">
    <property type="entry name" value="MFS_1"/>
    <property type="match status" value="1"/>
</dbReference>
<protein>
    <recommendedName>
        <fullName evidence="9">Major facilitator superfamily (MFS) profile domain-containing protein</fullName>
    </recommendedName>
</protein>
<accession>A0A2R6WY43</accession>
<feature type="transmembrane region" description="Helical" evidence="7">
    <location>
        <begin position="103"/>
        <end position="121"/>
    </location>
</feature>
<evidence type="ECO:0000256" key="5">
    <source>
        <dbReference type="ARBA" id="ARBA00023136"/>
    </source>
</evidence>
<dbReference type="Proteomes" id="UP000244005">
    <property type="component" value="Unassembled WGS sequence"/>
</dbReference>
<feature type="chain" id="PRO_5015315795" description="Major facilitator superfamily (MFS) profile domain-containing protein" evidence="8">
    <location>
        <begin position="22"/>
        <end position="461"/>
    </location>
</feature>
<evidence type="ECO:0000256" key="2">
    <source>
        <dbReference type="ARBA" id="ARBA00022448"/>
    </source>
</evidence>
<keyword evidence="4 7" id="KW-1133">Transmembrane helix</keyword>
<dbReference type="EMBL" id="KZ772721">
    <property type="protein sequence ID" value="PTQ38777.1"/>
    <property type="molecule type" value="Genomic_DNA"/>
</dbReference>
<feature type="domain" description="Major facilitator superfamily (MFS) profile" evidence="9">
    <location>
        <begin position="8"/>
        <end position="447"/>
    </location>
</feature>
<dbReference type="InterPro" id="IPR036259">
    <property type="entry name" value="MFS_trans_sf"/>
</dbReference>
<evidence type="ECO:0000256" key="3">
    <source>
        <dbReference type="ARBA" id="ARBA00022692"/>
    </source>
</evidence>
<comment type="subcellular location">
    <subcellularLocation>
        <location evidence="1">Membrane</location>
        <topology evidence="1">Multi-pass membrane protein</topology>
    </subcellularLocation>
</comment>
<gene>
    <name evidence="10" type="ORF">MARPO_0049s0066</name>
</gene>
<organism evidence="10 11">
    <name type="scientific">Marchantia polymorpha</name>
    <name type="common">Common liverwort</name>
    <name type="synonym">Marchantia aquatica</name>
    <dbReference type="NCBI Taxonomy" id="3197"/>
    <lineage>
        <taxon>Eukaryota</taxon>
        <taxon>Viridiplantae</taxon>
        <taxon>Streptophyta</taxon>
        <taxon>Embryophyta</taxon>
        <taxon>Marchantiophyta</taxon>
        <taxon>Marchantiopsida</taxon>
        <taxon>Marchantiidae</taxon>
        <taxon>Marchantiales</taxon>
        <taxon>Marchantiaceae</taxon>
        <taxon>Marchantia</taxon>
    </lineage>
</organism>
<feature type="transmembrane region" description="Helical" evidence="7">
    <location>
        <begin position="275"/>
        <end position="296"/>
    </location>
</feature>
<dbReference type="PANTHER" id="PTHR23505:SF87">
    <property type="entry name" value="MAJOR FACILITATOR SUPERFAMILY (MFS) PROFILE DOMAIN-CONTAINING PROTEIN"/>
    <property type="match status" value="1"/>
</dbReference>
<evidence type="ECO:0000256" key="7">
    <source>
        <dbReference type="SAM" id="Phobius"/>
    </source>
</evidence>
<keyword evidence="8" id="KW-0732">Signal</keyword>
<dbReference type="Gramene" id="Mp3g19680.1">
    <property type="protein sequence ID" value="Mp3g19680.1.cds"/>
    <property type="gene ID" value="Mp3g19680"/>
</dbReference>
<evidence type="ECO:0000256" key="8">
    <source>
        <dbReference type="SAM" id="SignalP"/>
    </source>
</evidence>
<evidence type="ECO:0000256" key="1">
    <source>
        <dbReference type="ARBA" id="ARBA00004141"/>
    </source>
</evidence>
<dbReference type="GO" id="GO:0016020">
    <property type="term" value="C:membrane"/>
    <property type="evidence" value="ECO:0000318"/>
    <property type="project" value="GO_Central"/>
</dbReference>
<reference evidence="11" key="1">
    <citation type="journal article" date="2017" name="Cell">
        <title>Insights into land plant evolution garnered from the Marchantia polymorpha genome.</title>
        <authorList>
            <person name="Bowman J.L."/>
            <person name="Kohchi T."/>
            <person name="Yamato K.T."/>
            <person name="Jenkins J."/>
            <person name="Shu S."/>
            <person name="Ishizaki K."/>
            <person name="Yamaoka S."/>
            <person name="Nishihama R."/>
            <person name="Nakamura Y."/>
            <person name="Berger F."/>
            <person name="Adam C."/>
            <person name="Aki S.S."/>
            <person name="Althoff F."/>
            <person name="Araki T."/>
            <person name="Arteaga-Vazquez M.A."/>
            <person name="Balasubrmanian S."/>
            <person name="Barry K."/>
            <person name="Bauer D."/>
            <person name="Boehm C.R."/>
            <person name="Briginshaw L."/>
            <person name="Caballero-Perez J."/>
            <person name="Catarino B."/>
            <person name="Chen F."/>
            <person name="Chiyoda S."/>
            <person name="Chovatia M."/>
            <person name="Davies K.M."/>
            <person name="Delmans M."/>
            <person name="Demura T."/>
            <person name="Dierschke T."/>
            <person name="Dolan L."/>
            <person name="Dorantes-Acosta A.E."/>
            <person name="Eklund D.M."/>
            <person name="Florent S.N."/>
            <person name="Flores-Sandoval E."/>
            <person name="Fujiyama A."/>
            <person name="Fukuzawa H."/>
            <person name="Galik B."/>
            <person name="Grimanelli D."/>
            <person name="Grimwood J."/>
            <person name="Grossniklaus U."/>
            <person name="Hamada T."/>
            <person name="Haseloff J."/>
            <person name="Hetherington A.J."/>
            <person name="Higo A."/>
            <person name="Hirakawa Y."/>
            <person name="Hundley H.N."/>
            <person name="Ikeda Y."/>
            <person name="Inoue K."/>
            <person name="Inoue S.I."/>
            <person name="Ishida S."/>
            <person name="Jia Q."/>
            <person name="Kakita M."/>
            <person name="Kanazawa T."/>
            <person name="Kawai Y."/>
            <person name="Kawashima T."/>
            <person name="Kennedy M."/>
            <person name="Kinose K."/>
            <person name="Kinoshita T."/>
            <person name="Kohara Y."/>
            <person name="Koide E."/>
            <person name="Komatsu K."/>
            <person name="Kopischke S."/>
            <person name="Kubo M."/>
            <person name="Kyozuka J."/>
            <person name="Lagercrantz U."/>
            <person name="Lin S.S."/>
            <person name="Lindquist E."/>
            <person name="Lipzen A.M."/>
            <person name="Lu C.W."/>
            <person name="De Luna E."/>
            <person name="Martienssen R.A."/>
            <person name="Minamino N."/>
            <person name="Mizutani M."/>
            <person name="Mizutani M."/>
            <person name="Mochizuki N."/>
            <person name="Monte I."/>
            <person name="Mosher R."/>
            <person name="Nagasaki H."/>
            <person name="Nakagami H."/>
            <person name="Naramoto S."/>
            <person name="Nishitani K."/>
            <person name="Ohtani M."/>
            <person name="Okamoto T."/>
            <person name="Okumura M."/>
            <person name="Phillips J."/>
            <person name="Pollak B."/>
            <person name="Reinders A."/>
            <person name="Rovekamp M."/>
            <person name="Sano R."/>
            <person name="Sawa S."/>
            <person name="Schmid M.W."/>
            <person name="Shirakawa M."/>
            <person name="Solano R."/>
            <person name="Spunde A."/>
            <person name="Suetsugu N."/>
            <person name="Sugano S."/>
            <person name="Sugiyama A."/>
            <person name="Sun R."/>
            <person name="Suzuki Y."/>
            <person name="Takenaka M."/>
            <person name="Takezawa D."/>
            <person name="Tomogane H."/>
            <person name="Tsuzuki M."/>
            <person name="Ueda T."/>
            <person name="Umeda M."/>
            <person name="Ward J.M."/>
            <person name="Watanabe Y."/>
            <person name="Yazaki K."/>
            <person name="Yokoyama R."/>
            <person name="Yoshitake Y."/>
            <person name="Yotsui I."/>
            <person name="Zachgo S."/>
            <person name="Schmutz J."/>
        </authorList>
    </citation>
    <scope>NUCLEOTIDE SEQUENCE [LARGE SCALE GENOMIC DNA]</scope>
    <source>
        <strain evidence="11">Tak-1</strain>
    </source>
</reference>
<dbReference type="PANTHER" id="PTHR23505">
    <property type="entry name" value="SPINSTER"/>
    <property type="match status" value="1"/>
</dbReference>
<feature type="transmembrane region" description="Helical" evidence="7">
    <location>
        <begin position="74"/>
        <end position="97"/>
    </location>
</feature>
<evidence type="ECO:0000256" key="6">
    <source>
        <dbReference type="ARBA" id="ARBA00024338"/>
    </source>
</evidence>
<feature type="transmembrane region" description="Helical" evidence="7">
    <location>
        <begin position="142"/>
        <end position="163"/>
    </location>
</feature>
<dbReference type="InterPro" id="IPR044770">
    <property type="entry name" value="MFS_spinster-like"/>
</dbReference>
<dbReference type="InterPro" id="IPR011701">
    <property type="entry name" value="MFS"/>
</dbReference>
<dbReference type="GO" id="GO:0022857">
    <property type="term" value="F:transmembrane transporter activity"/>
    <property type="evidence" value="ECO:0000318"/>
    <property type="project" value="GO_Central"/>
</dbReference>
<keyword evidence="3 7" id="KW-0812">Transmembrane</keyword>
<feature type="transmembrane region" description="Helical" evidence="7">
    <location>
        <begin position="308"/>
        <end position="330"/>
    </location>
</feature>
<evidence type="ECO:0000313" key="10">
    <source>
        <dbReference type="EMBL" id="PTQ38777.1"/>
    </source>
</evidence>